<dbReference type="EMBL" id="JH817887">
    <property type="protein sequence ID" value="EKC41062.1"/>
    <property type="molecule type" value="Genomic_DNA"/>
</dbReference>
<accession>K1QW44</accession>
<dbReference type="AlphaFoldDB" id="K1QW44"/>
<gene>
    <name evidence="2" type="ORF">CGI_10024905</name>
</gene>
<dbReference type="HOGENOM" id="CLU_2924846_0_0_1"/>
<name>K1QW44_MAGGI</name>
<dbReference type="InParanoid" id="K1QW44"/>
<reference evidence="2" key="1">
    <citation type="journal article" date="2012" name="Nature">
        <title>The oyster genome reveals stress adaptation and complexity of shell formation.</title>
        <authorList>
            <person name="Zhang G."/>
            <person name="Fang X."/>
            <person name="Guo X."/>
            <person name="Li L."/>
            <person name="Luo R."/>
            <person name="Xu F."/>
            <person name="Yang P."/>
            <person name="Zhang L."/>
            <person name="Wang X."/>
            <person name="Qi H."/>
            <person name="Xiong Z."/>
            <person name="Que H."/>
            <person name="Xie Y."/>
            <person name="Holland P.W."/>
            <person name="Paps J."/>
            <person name="Zhu Y."/>
            <person name="Wu F."/>
            <person name="Chen Y."/>
            <person name="Wang J."/>
            <person name="Peng C."/>
            <person name="Meng J."/>
            <person name="Yang L."/>
            <person name="Liu J."/>
            <person name="Wen B."/>
            <person name="Zhang N."/>
            <person name="Huang Z."/>
            <person name="Zhu Q."/>
            <person name="Feng Y."/>
            <person name="Mount A."/>
            <person name="Hedgecock D."/>
            <person name="Xu Z."/>
            <person name="Liu Y."/>
            <person name="Domazet-Loso T."/>
            <person name="Du Y."/>
            <person name="Sun X."/>
            <person name="Zhang S."/>
            <person name="Liu B."/>
            <person name="Cheng P."/>
            <person name="Jiang X."/>
            <person name="Li J."/>
            <person name="Fan D."/>
            <person name="Wang W."/>
            <person name="Fu W."/>
            <person name="Wang T."/>
            <person name="Wang B."/>
            <person name="Zhang J."/>
            <person name="Peng Z."/>
            <person name="Li Y."/>
            <person name="Li N."/>
            <person name="Wang J."/>
            <person name="Chen M."/>
            <person name="He Y."/>
            <person name="Tan F."/>
            <person name="Song X."/>
            <person name="Zheng Q."/>
            <person name="Huang R."/>
            <person name="Yang H."/>
            <person name="Du X."/>
            <person name="Chen L."/>
            <person name="Yang M."/>
            <person name="Gaffney P.M."/>
            <person name="Wang S."/>
            <person name="Luo L."/>
            <person name="She Z."/>
            <person name="Ming Y."/>
            <person name="Huang W."/>
            <person name="Zhang S."/>
            <person name="Huang B."/>
            <person name="Zhang Y."/>
            <person name="Qu T."/>
            <person name="Ni P."/>
            <person name="Miao G."/>
            <person name="Wang J."/>
            <person name="Wang Q."/>
            <person name="Steinberg C.E."/>
            <person name="Wang H."/>
            <person name="Li N."/>
            <person name="Qian L."/>
            <person name="Zhang G."/>
            <person name="Li Y."/>
            <person name="Yang H."/>
            <person name="Liu X."/>
            <person name="Wang J."/>
            <person name="Yin Y."/>
            <person name="Wang J."/>
        </authorList>
    </citation>
    <scope>NUCLEOTIDE SEQUENCE [LARGE SCALE GENOMIC DNA]</scope>
    <source>
        <strain evidence="2">05x7-T-G4-1.051#20</strain>
    </source>
</reference>
<organism evidence="2">
    <name type="scientific">Magallana gigas</name>
    <name type="common">Pacific oyster</name>
    <name type="synonym">Crassostrea gigas</name>
    <dbReference type="NCBI Taxonomy" id="29159"/>
    <lineage>
        <taxon>Eukaryota</taxon>
        <taxon>Metazoa</taxon>
        <taxon>Spiralia</taxon>
        <taxon>Lophotrochozoa</taxon>
        <taxon>Mollusca</taxon>
        <taxon>Bivalvia</taxon>
        <taxon>Autobranchia</taxon>
        <taxon>Pteriomorphia</taxon>
        <taxon>Ostreida</taxon>
        <taxon>Ostreoidea</taxon>
        <taxon>Ostreidae</taxon>
        <taxon>Magallana</taxon>
    </lineage>
</organism>
<feature type="region of interest" description="Disordered" evidence="1">
    <location>
        <begin position="42"/>
        <end position="61"/>
    </location>
</feature>
<sequence>MDALDRLRRMILALSVHDTIKHHTVLAFPELSRGVCRVKTGTIHKKGGKGHKLPKQYSFEH</sequence>
<evidence type="ECO:0000256" key="1">
    <source>
        <dbReference type="SAM" id="MobiDB-lite"/>
    </source>
</evidence>
<evidence type="ECO:0000313" key="2">
    <source>
        <dbReference type="EMBL" id="EKC41062.1"/>
    </source>
</evidence>
<protein>
    <submittedName>
        <fullName evidence="2">Uncharacterized protein</fullName>
    </submittedName>
</protein>
<proteinExistence type="predicted"/>
<feature type="compositionally biased region" description="Basic residues" evidence="1">
    <location>
        <begin position="42"/>
        <end position="54"/>
    </location>
</feature>